<evidence type="ECO:0000313" key="3">
    <source>
        <dbReference type="EMBL" id="CAF4176540.1"/>
    </source>
</evidence>
<dbReference type="Proteomes" id="UP000663881">
    <property type="component" value="Unassembled WGS sequence"/>
</dbReference>
<feature type="non-terminal residue" evidence="3">
    <location>
        <position position="921"/>
    </location>
</feature>
<dbReference type="PANTHER" id="PTHR24104">
    <property type="entry name" value="E3 UBIQUITIN-PROTEIN LIGASE NHLRC1-RELATED"/>
    <property type="match status" value="1"/>
</dbReference>
<dbReference type="InterPro" id="IPR001258">
    <property type="entry name" value="NHL_repeat"/>
</dbReference>
<feature type="repeat" description="NHL" evidence="2">
    <location>
        <begin position="590"/>
        <end position="629"/>
    </location>
</feature>
<comment type="caution">
    <text evidence="3">The sequence shown here is derived from an EMBL/GenBank/DDBJ whole genome shotgun (WGS) entry which is preliminary data.</text>
</comment>
<keyword evidence="1" id="KW-0677">Repeat</keyword>
<feature type="non-terminal residue" evidence="3">
    <location>
        <position position="1"/>
    </location>
</feature>
<gene>
    <name evidence="3" type="ORF">OKA104_LOCUS39649</name>
</gene>
<feature type="repeat" description="NHL" evidence="2">
    <location>
        <begin position="689"/>
        <end position="725"/>
    </location>
</feature>
<dbReference type="InterPro" id="IPR011042">
    <property type="entry name" value="6-blade_b-propeller_TolB-like"/>
</dbReference>
<dbReference type="Pfam" id="PF01436">
    <property type="entry name" value="NHL"/>
    <property type="match status" value="4"/>
</dbReference>
<reference evidence="3" key="1">
    <citation type="submission" date="2021-02" db="EMBL/GenBank/DDBJ databases">
        <authorList>
            <person name="Nowell W R."/>
        </authorList>
    </citation>
    <scope>NUCLEOTIDE SEQUENCE</scope>
</reference>
<dbReference type="AlphaFoldDB" id="A0A819ZVR7"/>
<accession>A0A819ZVR7</accession>
<protein>
    <recommendedName>
        <fullName evidence="5">NHL repeat containing protein-like protein</fullName>
    </recommendedName>
</protein>
<dbReference type="InterPro" id="IPR050952">
    <property type="entry name" value="TRIM-NHL_E3_ligases"/>
</dbReference>
<dbReference type="CDD" id="cd05819">
    <property type="entry name" value="NHL"/>
    <property type="match status" value="2"/>
</dbReference>
<organism evidence="3 4">
    <name type="scientific">Adineta steineri</name>
    <dbReference type="NCBI Taxonomy" id="433720"/>
    <lineage>
        <taxon>Eukaryota</taxon>
        <taxon>Metazoa</taxon>
        <taxon>Spiralia</taxon>
        <taxon>Gnathifera</taxon>
        <taxon>Rotifera</taxon>
        <taxon>Eurotatoria</taxon>
        <taxon>Bdelloidea</taxon>
        <taxon>Adinetida</taxon>
        <taxon>Adinetidae</taxon>
        <taxon>Adineta</taxon>
    </lineage>
</organism>
<evidence type="ECO:0008006" key="5">
    <source>
        <dbReference type="Google" id="ProtNLM"/>
    </source>
</evidence>
<dbReference type="PROSITE" id="PS51125">
    <property type="entry name" value="NHL"/>
    <property type="match status" value="4"/>
</dbReference>
<sequence>GSTSNTLHDPRGIFVDTDLNLYVADYTNNRVQKFLSQQVNGITIAGTGATGTISLNGPCGIVLDADGYVFIAEYLNNRIVGSGPNGFRCLVGCSTVAGSASNQLYRPTSLSFDSYGNMFVADNYNNRIQKFYITSNIYAVTTNQPNLCPSTTWYTNAITFANSSIAGTNVYGVFVGLDNTVYVANQQINKIIVWYEGSTNPDKIISGSLSTPYGLFVTPLGDIYVDNGLNNGRVDKFSFNSSISNSVMSVPYMCPGIFVDIGNNLYCAAYTSHQVVKKWLNDGVLTSTIVAGTGTAGSTATTLNAPVGIFVDAEINLYVADRNNNRIQMFSVGQFTGITVAGASVPGTITLNQPNGITLDGNGYLFIVDTLNSRIIGSGPYGFRCLFGCTTTTGSAPSQLNTPGTLRFDSYGNLFVADTFNSRVQKFILTSNSCSISYNQPTFCYNALWYSNASTFAPSTTIGTLPYGIFINGINTVYVPNRVSNTILSWPQWSTTYTSNSYSNLNNSYSLFMSMAGDIYIDNGYLYGRVDKYIFNTSNRVTVMNVNGSCYGLFIDINNTLYCSLKNLHQVVKLLLNNGSTIPTITAGNGSAGSLSNMLNSPQGIYVDSNLNLYIADSANNRIQFIQTGQLDGVTLVGNGSSANITLNYPTGIVLDANGYLFIVDSYNHRIVASSYYGFRCIVGCSGGGSTMYQLSFPQSMAFDSYGNMYVTDRNNSRVQQFALQTNSCLKNNCFIFQQYQPPRLLLLRAAAAVPQLALLLLPPLRLQAVAVLQVPLPPQPVPQVGVLQAVAVLRVPLPPPQAPQVALLLLPPVLQVVLLLLLPRLVLQRVAAVPPVALLRVAVAPQAALLPRPPLAALLLPLLPPPLQVLQQVAAAPQVVVLLLPAVPQVALQPPAAVLQRAAAVPRVVLPLLLAVLQVA</sequence>
<feature type="repeat" description="NHL" evidence="2">
    <location>
        <begin position="294"/>
        <end position="333"/>
    </location>
</feature>
<evidence type="ECO:0000256" key="1">
    <source>
        <dbReference type="ARBA" id="ARBA00022737"/>
    </source>
</evidence>
<feature type="repeat" description="NHL" evidence="2">
    <location>
        <begin position="1"/>
        <end position="37"/>
    </location>
</feature>
<evidence type="ECO:0000256" key="2">
    <source>
        <dbReference type="PROSITE-ProRule" id="PRU00504"/>
    </source>
</evidence>
<dbReference type="SUPFAM" id="SSF101898">
    <property type="entry name" value="NHL repeat"/>
    <property type="match status" value="3"/>
</dbReference>
<dbReference type="GO" id="GO:0008270">
    <property type="term" value="F:zinc ion binding"/>
    <property type="evidence" value="ECO:0007669"/>
    <property type="project" value="UniProtKB-KW"/>
</dbReference>
<dbReference type="Gene3D" id="2.120.10.30">
    <property type="entry name" value="TolB, C-terminal domain"/>
    <property type="match status" value="4"/>
</dbReference>
<proteinExistence type="predicted"/>
<dbReference type="PANTHER" id="PTHR24104:SF25">
    <property type="entry name" value="PROTEIN LIN-41"/>
    <property type="match status" value="1"/>
</dbReference>
<name>A0A819ZVR7_9BILA</name>
<dbReference type="EMBL" id="CAJOAY010007941">
    <property type="protein sequence ID" value="CAF4176540.1"/>
    <property type="molecule type" value="Genomic_DNA"/>
</dbReference>
<evidence type="ECO:0000313" key="4">
    <source>
        <dbReference type="Proteomes" id="UP000663881"/>
    </source>
</evidence>